<protein>
    <submittedName>
        <fullName evidence="3">Response regulator transcription factor</fullName>
    </submittedName>
</protein>
<gene>
    <name evidence="3" type="ORF">IM787_11025</name>
</gene>
<dbReference type="EMBL" id="JADDIV010000003">
    <property type="protein sequence ID" value="MBE7368099.1"/>
    <property type="molecule type" value="Genomic_DNA"/>
</dbReference>
<dbReference type="InterPro" id="IPR001789">
    <property type="entry name" value="Sig_transdc_resp-reg_receiver"/>
</dbReference>
<accession>A0ABR9S3S7</accession>
<evidence type="ECO:0000256" key="1">
    <source>
        <dbReference type="PROSITE-ProRule" id="PRU00169"/>
    </source>
</evidence>
<name>A0ABR9S3S7_9BURK</name>
<dbReference type="Gene3D" id="3.40.50.2300">
    <property type="match status" value="1"/>
</dbReference>
<reference evidence="3 4" key="1">
    <citation type="submission" date="2020-10" db="EMBL/GenBank/DDBJ databases">
        <title>Ramlibacter sp. HM2 16S ribosomal RNA gene Genome sequencing and assembly.</title>
        <authorList>
            <person name="Kang M."/>
        </authorList>
    </citation>
    <scope>NUCLEOTIDE SEQUENCE [LARGE SCALE GENOMIC DNA]</scope>
    <source>
        <strain evidence="3 4">HM2</strain>
    </source>
</reference>
<dbReference type="SUPFAM" id="SSF52172">
    <property type="entry name" value="CheY-like"/>
    <property type="match status" value="1"/>
</dbReference>
<keyword evidence="1" id="KW-0597">Phosphoprotein</keyword>
<dbReference type="Pfam" id="PF00072">
    <property type="entry name" value="Response_reg"/>
    <property type="match status" value="1"/>
</dbReference>
<dbReference type="PROSITE" id="PS50110">
    <property type="entry name" value="RESPONSE_REGULATORY"/>
    <property type="match status" value="1"/>
</dbReference>
<evidence type="ECO:0000259" key="2">
    <source>
        <dbReference type="PROSITE" id="PS50110"/>
    </source>
</evidence>
<feature type="modified residue" description="4-aspartylphosphate" evidence="1">
    <location>
        <position position="44"/>
    </location>
</feature>
<comment type="caution">
    <text evidence="3">The sequence shown here is derived from an EMBL/GenBank/DDBJ whole genome shotgun (WGS) entry which is preliminary data.</text>
</comment>
<evidence type="ECO:0000313" key="3">
    <source>
        <dbReference type="EMBL" id="MBE7368099.1"/>
    </source>
</evidence>
<evidence type="ECO:0000313" key="4">
    <source>
        <dbReference type="Proteomes" id="UP000806285"/>
    </source>
</evidence>
<organism evidence="3 4">
    <name type="scientific">Ramlibacter pallidus</name>
    <dbReference type="NCBI Taxonomy" id="2780087"/>
    <lineage>
        <taxon>Bacteria</taxon>
        <taxon>Pseudomonadati</taxon>
        <taxon>Pseudomonadota</taxon>
        <taxon>Betaproteobacteria</taxon>
        <taxon>Burkholderiales</taxon>
        <taxon>Comamonadaceae</taxon>
        <taxon>Ramlibacter</taxon>
    </lineage>
</organism>
<keyword evidence="4" id="KW-1185">Reference proteome</keyword>
<proteinExistence type="predicted"/>
<dbReference type="InterPro" id="IPR011006">
    <property type="entry name" value="CheY-like_superfamily"/>
</dbReference>
<sequence length="119" mass="13016">MRSLLIDLFSSTGRFQVMGTASTEAEANLWVEDFPDRWDVAIIDLVLAEGTGMNVIARAKRANPKGRVVVLSGFVSPAVDQHCRDMGAEEVFDKAYTDAFVRWLDGLEDLSPEGGAPRA</sequence>
<feature type="domain" description="Response regulatory" evidence="2">
    <location>
        <begin position="1"/>
        <end position="109"/>
    </location>
</feature>
<dbReference type="Proteomes" id="UP000806285">
    <property type="component" value="Unassembled WGS sequence"/>
</dbReference>